<dbReference type="Gene3D" id="6.10.250.730">
    <property type="match status" value="1"/>
</dbReference>
<protein>
    <recommendedName>
        <fullName evidence="3">DUF982 domain-containing protein</fullName>
    </recommendedName>
</protein>
<evidence type="ECO:0000313" key="2">
    <source>
        <dbReference type="Proteomes" id="UP000535501"/>
    </source>
</evidence>
<organism evidence="1 2">
    <name type="scientific">Pseudorhizobium flavum</name>
    <dbReference type="NCBI Taxonomy" id="1335061"/>
    <lineage>
        <taxon>Bacteria</taxon>
        <taxon>Pseudomonadati</taxon>
        <taxon>Pseudomonadota</taxon>
        <taxon>Alphaproteobacteria</taxon>
        <taxon>Hyphomicrobiales</taxon>
        <taxon>Rhizobiaceae</taxon>
        <taxon>Rhizobium/Agrobacterium group</taxon>
        <taxon>Pseudorhizobium</taxon>
    </lineage>
</organism>
<dbReference type="EMBL" id="JACHEJ010000001">
    <property type="protein sequence ID" value="MBB6178076.1"/>
    <property type="molecule type" value="Genomic_DNA"/>
</dbReference>
<keyword evidence="2" id="KW-1185">Reference proteome</keyword>
<gene>
    <name evidence="1" type="ORF">HNQ75_000019</name>
</gene>
<dbReference type="Proteomes" id="UP000535501">
    <property type="component" value="Unassembled WGS sequence"/>
</dbReference>
<dbReference type="Pfam" id="PF06169">
    <property type="entry name" value="DUF982"/>
    <property type="match status" value="1"/>
</dbReference>
<evidence type="ECO:0008006" key="3">
    <source>
        <dbReference type="Google" id="ProtNLM"/>
    </source>
</evidence>
<accession>A0A7W9YVT2</accession>
<reference evidence="1 2" key="1">
    <citation type="submission" date="2020-08" db="EMBL/GenBank/DDBJ databases">
        <title>Genomic Encyclopedia of Type Strains, Phase IV (KMG-IV): sequencing the most valuable type-strain genomes for metagenomic binning, comparative biology and taxonomic classification.</title>
        <authorList>
            <person name="Goeker M."/>
        </authorList>
    </citation>
    <scope>NUCLEOTIDE SEQUENCE [LARGE SCALE GENOMIC DNA]</scope>
    <source>
        <strain evidence="1 2">DSM 102134</strain>
    </source>
</reference>
<comment type="caution">
    <text evidence="1">The sequence shown here is derived from an EMBL/GenBank/DDBJ whole genome shotgun (WGS) entry which is preliminary data.</text>
</comment>
<proteinExistence type="predicted"/>
<dbReference type="AlphaFoldDB" id="A0A7W9YVT2"/>
<evidence type="ECO:0000313" key="1">
    <source>
        <dbReference type="EMBL" id="MBB6178076.1"/>
    </source>
</evidence>
<dbReference type="RefSeq" id="WP_077549631.1">
    <property type="nucleotide sequence ID" value="NZ_JACHEJ010000001.1"/>
</dbReference>
<dbReference type="InterPro" id="IPR010385">
    <property type="entry name" value="DUF982"/>
</dbReference>
<sequence>MASVITILFSSRWRRSVNVGTDDLLSLQIRGPADAIRHMRENFRCKSGPTYWHAFELCHAAVRGELQTEFARAPFVAACAEDDAVARGG</sequence>
<name>A0A7W9YVT2_9HYPH</name>